<dbReference type="AlphaFoldDB" id="A0A0P6YLG5"/>
<proteinExistence type="predicted"/>
<dbReference type="OrthoDB" id="168363at2"/>
<dbReference type="Proteomes" id="UP000050277">
    <property type="component" value="Unassembled WGS sequence"/>
</dbReference>
<name>A0A0P6YLG5_9CHLR</name>
<comment type="caution">
    <text evidence="1">The sequence shown here is derived from an EMBL/GenBank/DDBJ whole genome shotgun (WGS) entry which is preliminary data.</text>
</comment>
<evidence type="ECO:0000313" key="1">
    <source>
        <dbReference type="EMBL" id="KPL86100.1"/>
    </source>
</evidence>
<organism evidence="1 2">
    <name type="scientific">Herpetosiphon geysericola</name>
    <dbReference type="NCBI Taxonomy" id="70996"/>
    <lineage>
        <taxon>Bacteria</taxon>
        <taxon>Bacillati</taxon>
        <taxon>Chloroflexota</taxon>
        <taxon>Chloroflexia</taxon>
        <taxon>Herpetosiphonales</taxon>
        <taxon>Herpetosiphonaceae</taxon>
        <taxon>Herpetosiphon</taxon>
    </lineage>
</organism>
<dbReference type="RefSeq" id="WP_054535196.1">
    <property type="nucleotide sequence ID" value="NZ_LGKP01000022.1"/>
</dbReference>
<accession>A0A0P6YLG5</accession>
<evidence type="ECO:0000313" key="2">
    <source>
        <dbReference type="Proteomes" id="UP000050277"/>
    </source>
</evidence>
<dbReference type="EMBL" id="LGKP01000022">
    <property type="protein sequence ID" value="KPL86100.1"/>
    <property type="molecule type" value="Genomic_DNA"/>
</dbReference>
<reference evidence="1 2" key="1">
    <citation type="submission" date="2015-07" db="EMBL/GenBank/DDBJ databases">
        <title>Whole genome sequence of Herpetosiphon geysericola DSM 7119.</title>
        <authorList>
            <person name="Hemp J."/>
            <person name="Ward L.M."/>
            <person name="Pace L.A."/>
            <person name="Fischer W.W."/>
        </authorList>
    </citation>
    <scope>NUCLEOTIDE SEQUENCE [LARGE SCALE GENOMIC DNA]</scope>
    <source>
        <strain evidence="1 2">DSM 7119</strain>
    </source>
</reference>
<gene>
    <name evidence="1" type="ORF">SE18_14615</name>
</gene>
<keyword evidence="2" id="KW-1185">Reference proteome</keyword>
<sequence>MQTLRELTYPVQLTSIELFALLSLVSAPGLLGVEVKSPQELDEAQAIALWEQGSNELRQHGWLVDDPSNQTSAINEELLLLIITAVNAEVVLLSTWQQASGQKYSVAYYDHGATVVEMRMIDGLYEFTALASRAQALQRFVRRFEPAFPQIINQPITFQLTQEQAMAAKQNPDQSYLAGLGLSTDAAQTFAESLNDTLVYGTIDLIRSEATHILTNRAIGIMIAANTAWLGFVSPDGVIDYSSVGEADVINLLDQEMTNLAEIKGADAA</sequence>
<protein>
    <submittedName>
        <fullName evidence="1">Uncharacterized protein</fullName>
    </submittedName>
</protein>